<dbReference type="SUPFAM" id="SSF50630">
    <property type="entry name" value="Acid proteases"/>
    <property type="match status" value="1"/>
</dbReference>
<dbReference type="InParanoid" id="A0A1D3D4V3"/>
<accession>A0A1D3D4V3</accession>
<dbReference type="Proteomes" id="UP000095192">
    <property type="component" value="Unassembled WGS sequence"/>
</dbReference>
<evidence type="ECO:0000313" key="2">
    <source>
        <dbReference type="Proteomes" id="UP000095192"/>
    </source>
</evidence>
<dbReference type="EMBL" id="JROU02000711">
    <property type="protein sequence ID" value="OEH78483.1"/>
    <property type="molecule type" value="Genomic_DNA"/>
</dbReference>
<reference evidence="1 2" key="1">
    <citation type="journal article" date="2016" name="BMC Genomics">
        <title>Comparative genomics reveals Cyclospora cayetanensis possesses coccidia-like metabolism and invasion components but unique surface antigens.</title>
        <authorList>
            <person name="Liu S."/>
            <person name="Wang L."/>
            <person name="Zheng H."/>
            <person name="Xu Z."/>
            <person name="Roellig D.M."/>
            <person name="Li N."/>
            <person name="Frace M.A."/>
            <person name="Tang K."/>
            <person name="Arrowood M.J."/>
            <person name="Moss D.M."/>
            <person name="Zhang L."/>
            <person name="Feng Y."/>
            <person name="Xiao L."/>
        </authorList>
    </citation>
    <scope>NUCLEOTIDE SEQUENCE [LARGE SCALE GENOMIC DNA]</scope>
    <source>
        <strain evidence="1 2">CHN_HEN01</strain>
    </source>
</reference>
<proteinExistence type="predicted"/>
<dbReference type="AlphaFoldDB" id="A0A1D3D4V3"/>
<protein>
    <submittedName>
        <fullName evidence="1">Uncharacterized protein</fullName>
    </submittedName>
</protein>
<organism evidence="1 2">
    <name type="scientific">Cyclospora cayetanensis</name>
    <dbReference type="NCBI Taxonomy" id="88456"/>
    <lineage>
        <taxon>Eukaryota</taxon>
        <taxon>Sar</taxon>
        <taxon>Alveolata</taxon>
        <taxon>Apicomplexa</taxon>
        <taxon>Conoidasida</taxon>
        <taxon>Coccidia</taxon>
        <taxon>Eucoccidiorida</taxon>
        <taxon>Eimeriorina</taxon>
        <taxon>Eimeriidae</taxon>
        <taxon>Cyclospora</taxon>
    </lineage>
</organism>
<dbReference type="VEuPathDB" id="ToxoDB:cyc_01723"/>
<evidence type="ECO:0000313" key="1">
    <source>
        <dbReference type="EMBL" id="OEH78483.1"/>
    </source>
</evidence>
<name>A0A1D3D4V3_9EIME</name>
<dbReference type="InterPro" id="IPR021109">
    <property type="entry name" value="Peptidase_aspartic_dom_sf"/>
</dbReference>
<gene>
    <name evidence="1" type="ORF">cyc_01723</name>
</gene>
<sequence>MVDSGNIEDALFSIALPANESSEGEITFGGYNPRKFFAIFDQRQKRIGKKIVFYDSLEVFTLFLKVLQLVLVAAVERSWMDHSGIVSVEVISCTLLHGHRLGDGRQCEAKEDSFDTGSVVSVERTPSIQGLYLLSYLPYRS</sequence>
<comment type="caution">
    <text evidence="1">The sequence shown here is derived from an EMBL/GenBank/DDBJ whole genome shotgun (WGS) entry which is preliminary data.</text>
</comment>
<keyword evidence="2" id="KW-1185">Reference proteome</keyword>